<dbReference type="EMBL" id="UINC01001294">
    <property type="protein sequence ID" value="SUZ76866.1"/>
    <property type="molecule type" value="Genomic_DNA"/>
</dbReference>
<accession>A0A381QC36</accession>
<feature type="region of interest" description="Disordered" evidence="1">
    <location>
        <begin position="50"/>
        <end position="80"/>
    </location>
</feature>
<gene>
    <name evidence="2" type="ORF">METZ01_LOCUS29720</name>
</gene>
<dbReference type="AlphaFoldDB" id="A0A381QC36"/>
<protein>
    <submittedName>
        <fullName evidence="2">Uncharacterized protein</fullName>
    </submittedName>
</protein>
<feature type="region of interest" description="Disordered" evidence="1">
    <location>
        <begin position="1"/>
        <end position="28"/>
    </location>
</feature>
<feature type="compositionally biased region" description="Polar residues" evidence="1">
    <location>
        <begin position="1"/>
        <end position="10"/>
    </location>
</feature>
<organism evidence="2">
    <name type="scientific">marine metagenome</name>
    <dbReference type="NCBI Taxonomy" id="408172"/>
    <lineage>
        <taxon>unclassified sequences</taxon>
        <taxon>metagenomes</taxon>
        <taxon>ecological metagenomes</taxon>
    </lineage>
</organism>
<sequence>MTTGSLSLKSVKQERKPPPVGDRDSTFLKGPAYFRSMASLGMILQAPPHEVIPTTPSEQGTTHQVASKGGIDSFEALNHT</sequence>
<proteinExistence type="predicted"/>
<feature type="compositionally biased region" description="Polar residues" evidence="1">
    <location>
        <begin position="54"/>
        <end position="65"/>
    </location>
</feature>
<evidence type="ECO:0000256" key="1">
    <source>
        <dbReference type="SAM" id="MobiDB-lite"/>
    </source>
</evidence>
<reference evidence="2" key="1">
    <citation type="submission" date="2018-05" db="EMBL/GenBank/DDBJ databases">
        <authorList>
            <person name="Lanie J.A."/>
            <person name="Ng W.-L."/>
            <person name="Kazmierczak K.M."/>
            <person name="Andrzejewski T.M."/>
            <person name="Davidsen T.M."/>
            <person name="Wayne K.J."/>
            <person name="Tettelin H."/>
            <person name="Glass J.I."/>
            <person name="Rusch D."/>
            <person name="Podicherti R."/>
            <person name="Tsui H.-C.T."/>
            <person name="Winkler M.E."/>
        </authorList>
    </citation>
    <scope>NUCLEOTIDE SEQUENCE</scope>
</reference>
<name>A0A381QC36_9ZZZZ</name>
<feature type="compositionally biased region" description="Basic and acidic residues" evidence="1">
    <location>
        <begin position="11"/>
        <end position="26"/>
    </location>
</feature>
<evidence type="ECO:0000313" key="2">
    <source>
        <dbReference type="EMBL" id="SUZ76866.1"/>
    </source>
</evidence>